<reference evidence="1" key="1">
    <citation type="submission" date="2023-03" db="UniProtKB">
        <authorList>
            <consortium name="EnsemblPlants"/>
        </authorList>
    </citation>
    <scope>IDENTIFICATION</scope>
</reference>
<name>A0A9I9E6J9_CUCME</name>
<protein>
    <submittedName>
        <fullName evidence="1">Uncharacterized protein</fullName>
    </submittedName>
</protein>
<dbReference type="AlphaFoldDB" id="A0A9I9E6J9"/>
<accession>A0A9I9E6J9</accession>
<dbReference type="Gramene" id="MELO3C029489.2.1">
    <property type="protein sequence ID" value="MELO3C029489.2.1"/>
    <property type="gene ID" value="MELO3C029489.2"/>
</dbReference>
<organism evidence="1">
    <name type="scientific">Cucumis melo</name>
    <name type="common">Muskmelon</name>
    <dbReference type="NCBI Taxonomy" id="3656"/>
    <lineage>
        <taxon>Eukaryota</taxon>
        <taxon>Viridiplantae</taxon>
        <taxon>Streptophyta</taxon>
        <taxon>Embryophyta</taxon>
        <taxon>Tracheophyta</taxon>
        <taxon>Spermatophyta</taxon>
        <taxon>Magnoliopsida</taxon>
        <taxon>eudicotyledons</taxon>
        <taxon>Gunneridae</taxon>
        <taxon>Pentapetalae</taxon>
        <taxon>rosids</taxon>
        <taxon>fabids</taxon>
        <taxon>Cucurbitales</taxon>
        <taxon>Cucurbitaceae</taxon>
        <taxon>Benincaseae</taxon>
        <taxon>Cucumis</taxon>
    </lineage>
</organism>
<sequence length="57" mass="5979">DPTQRSRNICLLRIAKGDAARGSATARVDCRLGCAAEQRGEGLAARVRGGGDGVRRL</sequence>
<dbReference type="EnsemblPlants" id="MELO3C029489.2.1">
    <property type="protein sequence ID" value="MELO3C029489.2.1"/>
    <property type="gene ID" value="MELO3C029489.2"/>
</dbReference>
<proteinExistence type="predicted"/>
<evidence type="ECO:0000313" key="1">
    <source>
        <dbReference type="EnsemblPlants" id="MELO3C029489.2.1"/>
    </source>
</evidence>